<name>A0A9W9TP12_PENCI</name>
<protein>
    <recommendedName>
        <fullName evidence="7">Zn(2)-C6 fungal-type domain-containing protein</fullName>
    </recommendedName>
</protein>
<feature type="domain" description="Zn(2)-C6 fungal-type" evidence="7">
    <location>
        <begin position="96"/>
        <end position="126"/>
    </location>
</feature>
<dbReference type="SMART" id="SM00906">
    <property type="entry name" value="Fungal_trans"/>
    <property type="match status" value="1"/>
</dbReference>
<dbReference type="AlphaFoldDB" id="A0A9W9TP12"/>
<dbReference type="PROSITE" id="PS00463">
    <property type="entry name" value="ZN2_CY6_FUNGAL_1"/>
    <property type="match status" value="1"/>
</dbReference>
<dbReference type="SMART" id="SM00066">
    <property type="entry name" value="GAL4"/>
    <property type="match status" value="1"/>
</dbReference>
<evidence type="ECO:0000313" key="8">
    <source>
        <dbReference type="EMBL" id="KAJ5233332.1"/>
    </source>
</evidence>
<dbReference type="PANTHER" id="PTHR47654:SF4">
    <property type="entry name" value="ZN(II)2CYS6 TRANSCRIPTION FACTOR (EUROFUNG)"/>
    <property type="match status" value="1"/>
</dbReference>
<proteinExistence type="predicted"/>
<dbReference type="GeneID" id="81383185"/>
<dbReference type="InterPro" id="IPR001138">
    <property type="entry name" value="Zn2Cys6_DnaBD"/>
</dbReference>
<keyword evidence="1" id="KW-0479">Metal-binding</keyword>
<gene>
    <name evidence="8" type="ORF">N7469_005098</name>
</gene>
<evidence type="ECO:0000256" key="2">
    <source>
        <dbReference type="ARBA" id="ARBA00023015"/>
    </source>
</evidence>
<evidence type="ECO:0000256" key="4">
    <source>
        <dbReference type="ARBA" id="ARBA00023163"/>
    </source>
</evidence>
<evidence type="ECO:0000313" key="9">
    <source>
        <dbReference type="Proteomes" id="UP001147733"/>
    </source>
</evidence>
<feature type="compositionally biased region" description="Low complexity" evidence="6">
    <location>
        <begin position="177"/>
        <end position="194"/>
    </location>
</feature>
<keyword evidence="3" id="KW-0238">DNA-binding</keyword>
<keyword evidence="4" id="KW-0804">Transcription</keyword>
<dbReference type="InterPro" id="IPR053230">
    <property type="entry name" value="Trans_reg_galc"/>
</dbReference>
<reference evidence="8" key="2">
    <citation type="journal article" date="2023" name="IMA Fungus">
        <title>Comparative genomic study of the Penicillium genus elucidates a diverse pangenome and 15 lateral gene transfer events.</title>
        <authorList>
            <person name="Petersen C."/>
            <person name="Sorensen T."/>
            <person name="Nielsen M.R."/>
            <person name="Sondergaard T.E."/>
            <person name="Sorensen J.L."/>
            <person name="Fitzpatrick D.A."/>
            <person name="Frisvad J.C."/>
            <person name="Nielsen K.L."/>
        </authorList>
    </citation>
    <scope>NUCLEOTIDE SEQUENCE</scope>
    <source>
        <strain evidence="8">IBT 23319</strain>
    </source>
</reference>
<dbReference type="SUPFAM" id="SSF57701">
    <property type="entry name" value="Zn2/Cys6 DNA-binding domain"/>
    <property type="match status" value="1"/>
</dbReference>
<feature type="region of interest" description="Disordered" evidence="6">
    <location>
        <begin position="1"/>
        <end position="42"/>
    </location>
</feature>
<dbReference type="Gene3D" id="4.10.240.10">
    <property type="entry name" value="Zn(2)-C6 fungal-type DNA-binding domain"/>
    <property type="match status" value="1"/>
</dbReference>
<feature type="region of interest" description="Disordered" evidence="6">
    <location>
        <begin position="170"/>
        <end position="213"/>
    </location>
</feature>
<organism evidence="8 9">
    <name type="scientific">Penicillium citrinum</name>
    <dbReference type="NCBI Taxonomy" id="5077"/>
    <lineage>
        <taxon>Eukaryota</taxon>
        <taxon>Fungi</taxon>
        <taxon>Dikarya</taxon>
        <taxon>Ascomycota</taxon>
        <taxon>Pezizomycotina</taxon>
        <taxon>Eurotiomycetes</taxon>
        <taxon>Eurotiomycetidae</taxon>
        <taxon>Eurotiales</taxon>
        <taxon>Aspergillaceae</taxon>
        <taxon>Penicillium</taxon>
    </lineage>
</organism>
<dbReference type="PROSITE" id="PS50048">
    <property type="entry name" value="ZN2_CY6_FUNGAL_2"/>
    <property type="match status" value="1"/>
</dbReference>
<dbReference type="GO" id="GO:0003677">
    <property type="term" value="F:DNA binding"/>
    <property type="evidence" value="ECO:0007669"/>
    <property type="project" value="UniProtKB-KW"/>
</dbReference>
<feature type="compositionally biased region" description="Polar residues" evidence="6">
    <location>
        <begin position="1"/>
        <end position="16"/>
    </location>
</feature>
<dbReference type="InterPro" id="IPR007219">
    <property type="entry name" value="XnlR_reg_dom"/>
</dbReference>
<dbReference type="OrthoDB" id="5296287at2759"/>
<sequence>MSRQYSEGGQPPQNDNAFFGPLQISRSALSPQSSAAFDEPSIASNQPLNLNMLPTYQPINSPPIPMDLGNPHGNKVAIPRLAAPNVNRGRRRSARACEPCRQRKIKCDGAKPACGQCVYNQSQCSYEDVKRVRDQKELKLLGKRVEHYEHLLRSLEGEVEPQTARKIRKTLKFKGPDPSSNLSEDSDSDSSAGSLKDIDNVDEDLNRDEDSRATGFFGKNSEVSWMQRLDHSVDRESAAASLSSTTPSHSNIPRFLNRNSSRDVAIHIMNYHLDDLAVPSLDDSDPYIVPPRPLADEYFNVYLAYVHPFFPAIRRTTFVSQYRQFYERPANPPRKWLGILNMIFAIGSHYCRLSNPDDGDGENAAVYLARARKLVFDEDSLFRHSDLQQIQAELLMSIYLLCLGQVNRASKFSSLALHSALSLGINLRITDGSIYDASKEARSRLWWSVFTLEHLLTSMHGRASCVGDNLCSVPLPMPYEEETFNDLEVQRLLQDPTLRENQLRGVIFETQTQRKNPSSWILSCDPSPSLFFYYLVDLTLISQAVLNKVYSIEGMREGTSQTEHRIRSYGRSLDRWKSKLTPSYDFTLPDAGPWHVNPNIDDDTVPYRRERVSLAMNYYSARILLCRPCLTQSPGSMNSSPNPLNLLDNPHPSPHEKLRAEMATSCLQAACSLISIMPNTPHLPWISQYTPWWSVLHFLMQATTAILLGLSYCSFATPPLNASLAKSSGSSSRSSSNTPSSLLRPLLEVDLGTMISHTKKAFSWIHAMAEVDPAARRAFLLCDNLLQKLAPCLNLDLDEWPSVDTLTGSDIEMDDRISRLDQLVDFEGGASDGYFD</sequence>
<evidence type="ECO:0000259" key="7">
    <source>
        <dbReference type="PROSITE" id="PS50048"/>
    </source>
</evidence>
<reference evidence="8" key="1">
    <citation type="submission" date="2022-11" db="EMBL/GenBank/DDBJ databases">
        <authorList>
            <person name="Petersen C."/>
        </authorList>
    </citation>
    <scope>NUCLEOTIDE SEQUENCE</scope>
    <source>
        <strain evidence="8">IBT 23319</strain>
    </source>
</reference>
<evidence type="ECO:0000256" key="5">
    <source>
        <dbReference type="ARBA" id="ARBA00023242"/>
    </source>
</evidence>
<dbReference type="CDD" id="cd12148">
    <property type="entry name" value="fungal_TF_MHR"/>
    <property type="match status" value="1"/>
</dbReference>
<dbReference type="GO" id="GO:0008270">
    <property type="term" value="F:zinc ion binding"/>
    <property type="evidence" value="ECO:0007669"/>
    <property type="project" value="InterPro"/>
</dbReference>
<dbReference type="Proteomes" id="UP001147733">
    <property type="component" value="Unassembled WGS sequence"/>
</dbReference>
<dbReference type="CDD" id="cd00067">
    <property type="entry name" value="GAL4"/>
    <property type="match status" value="1"/>
</dbReference>
<dbReference type="Pfam" id="PF04082">
    <property type="entry name" value="Fungal_trans"/>
    <property type="match status" value="1"/>
</dbReference>
<dbReference type="GO" id="GO:0000981">
    <property type="term" value="F:DNA-binding transcription factor activity, RNA polymerase II-specific"/>
    <property type="evidence" value="ECO:0007669"/>
    <property type="project" value="InterPro"/>
</dbReference>
<dbReference type="GO" id="GO:0006351">
    <property type="term" value="P:DNA-templated transcription"/>
    <property type="evidence" value="ECO:0007669"/>
    <property type="project" value="InterPro"/>
</dbReference>
<evidence type="ECO:0000256" key="1">
    <source>
        <dbReference type="ARBA" id="ARBA00022723"/>
    </source>
</evidence>
<accession>A0A9W9TP12</accession>
<keyword evidence="9" id="KW-1185">Reference proteome</keyword>
<dbReference type="PANTHER" id="PTHR47654">
    <property type="entry name" value="ZN(II)2CYS6 TRANSCRIPTION FACTOR (EUROFUNG)-RELATED"/>
    <property type="match status" value="1"/>
</dbReference>
<evidence type="ECO:0000256" key="3">
    <source>
        <dbReference type="ARBA" id="ARBA00023125"/>
    </source>
</evidence>
<feature type="compositionally biased region" description="Polar residues" evidence="6">
    <location>
        <begin position="24"/>
        <end position="35"/>
    </location>
</feature>
<dbReference type="InterPro" id="IPR036864">
    <property type="entry name" value="Zn2-C6_fun-type_DNA-bd_sf"/>
</dbReference>
<keyword evidence="2" id="KW-0805">Transcription regulation</keyword>
<evidence type="ECO:0000256" key="6">
    <source>
        <dbReference type="SAM" id="MobiDB-lite"/>
    </source>
</evidence>
<dbReference type="RefSeq" id="XP_056500832.1">
    <property type="nucleotide sequence ID" value="XM_056644018.1"/>
</dbReference>
<dbReference type="EMBL" id="JAPQKT010000004">
    <property type="protein sequence ID" value="KAJ5233332.1"/>
    <property type="molecule type" value="Genomic_DNA"/>
</dbReference>
<comment type="caution">
    <text evidence="8">The sequence shown here is derived from an EMBL/GenBank/DDBJ whole genome shotgun (WGS) entry which is preliminary data.</text>
</comment>
<dbReference type="Pfam" id="PF00172">
    <property type="entry name" value="Zn_clus"/>
    <property type="match status" value="1"/>
</dbReference>
<keyword evidence="5" id="KW-0539">Nucleus</keyword>